<dbReference type="OrthoDB" id="1821579at2"/>
<feature type="compositionally biased region" description="Polar residues" evidence="1">
    <location>
        <begin position="210"/>
        <end position="221"/>
    </location>
</feature>
<feature type="compositionally biased region" description="Low complexity" evidence="1">
    <location>
        <begin position="169"/>
        <end position="209"/>
    </location>
</feature>
<gene>
    <name evidence="4" type="ORF">CH238_08030</name>
    <name evidence="3" type="ORF">CLOLEP_01616</name>
</gene>
<reference evidence="4 6" key="3">
    <citation type="submission" date="2017-07" db="EMBL/GenBank/DDBJ databases">
        <title>Prevalence of linear plasmids in Cutibacterium (Propionibacterium) acnes isolates obtained from prostatic tissue.</title>
        <authorList>
            <person name="Davidsson S."/>
            <person name="Carlsson J."/>
            <person name="Molling P."/>
            <person name="Andren O."/>
            <person name="Andersson S.-O."/>
            <person name="Brzuszkiewicz E."/>
            <person name="Poehlein A."/>
            <person name="Al-Zeer M."/>
            <person name="Brinkmann V."/>
            <person name="Scavenius C."/>
            <person name="Nazipi S."/>
            <person name="Soderquist B."/>
            <person name="Bruggemann H."/>
        </authorList>
    </citation>
    <scope>NUCLEOTIDE SEQUENCE [LARGE SCALE GENOMIC DNA]</scope>
    <source>
        <strain evidence="4 6">DSM 753</strain>
    </source>
</reference>
<evidence type="ECO:0000256" key="1">
    <source>
        <dbReference type="SAM" id="MobiDB-lite"/>
    </source>
</evidence>
<keyword evidence="6" id="KW-1185">Reference proteome</keyword>
<dbReference type="EMBL" id="ABCB02000018">
    <property type="protein sequence ID" value="EDO61221.1"/>
    <property type="molecule type" value="Genomic_DNA"/>
</dbReference>
<accession>A7VSS5</accession>
<comment type="caution">
    <text evidence="3">The sequence shown here is derived from an EMBL/GenBank/DDBJ whole genome shotgun (WGS) entry which is preliminary data.</text>
</comment>
<dbReference type="HOGENOM" id="CLU_1123035_0_0_9"/>
<feature type="region of interest" description="Disordered" evidence="1">
    <location>
        <begin position="164"/>
        <end position="247"/>
    </location>
</feature>
<protein>
    <submittedName>
        <fullName evidence="4">DUF4830 domain-containing protein</fullName>
    </submittedName>
</protein>
<dbReference type="AlphaFoldDB" id="A7VSS5"/>
<name>A7VSS5_9FIRM</name>
<proteinExistence type="predicted"/>
<evidence type="ECO:0000259" key="2">
    <source>
        <dbReference type="Pfam" id="PF16112"/>
    </source>
</evidence>
<evidence type="ECO:0000313" key="4">
    <source>
        <dbReference type="EMBL" id="PEQ24505.1"/>
    </source>
</evidence>
<dbReference type="EMBL" id="NOXF01000005">
    <property type="protein sequence ID" value="PEQ24505.1"/>
    <property type="molecule type" value="Genomic_DNA"/>
</dbReference>
<dbReference type="eggNOG" id="ENOG5032QRM">
    <property type="taxonomic scope" value="Bacteria"/>
</dbReference>
<reference evidence="3 5" key="1">
    <citation type="submission" date="2007-08" db="EMBL/GenBank/DDBJ databases">
        <title>Draft genome sequence of Clostridium leptum (DSM 753).</title>
        <authorList>
            <person name="Sudarsanam P."/>
            <person name="Ley R."/>
            <person name="Guruge J."/>
            <person name="Turnbaugh P.J."/>
            <person name="Mahowald M."/>
            <person name="Liep D."/>
            <person name="Gordon J."/>
        </authorList>
    </citation>
    <scope>NUCLEOTIDE SEQUENCE [LARGE SCALE GENOMIC DNA]</scope>
    <source>
        <strain evidence="3 5">DSM 753</strain>
    </source>
</reference>
<feature type="domain" description="DUF4830" evidence="2">
    <location>
        <begin position="61"/>
        <end position="144"/>
    </location>
</feature>
<dbReference type="InterPro" id="IPR032257">
    <property type="entry name" value="DUF4830"/>
</dbReference>
<organism evidence="3 5">
    <name type="scientific">[Clostridium] leptum DSM 753</name>
    <dbReference type="NCBI Taxonomy" id="428125"/>
    <lineage>
        <taxon>Bacteria</taxon>
        <taxon>Bacillati</taxon>
        <taxon>Bacillota</taxon>
        <taxon>Clostridia</taxon>
        <taxon>Eubacteriales</taxon>
        <taxon>Oscillospiraceae</taxon>
        <taxon>Oscillospiraceae incertae sedis</taxon>
    </lineage>
</organism>
<dbReference type="Pfam" id="PF16112">
    <property type="entry name" value="DUF4830"/>
    <property type="match status" value="1"/>
</dbReference>
<reference evidence="3 5" key="2">
    <citation type="submission" date="2007-08" db="EMBL/GenBank/DDBJ databases">
        <authorList>
            <person name="Fulton L."/>
            <person name="Clifton S."/>
            <person name="Fulton B."/>
            <person name="Xu J."/>
            <person name="Minx P."/>
            <person name="Pepin K.H."/>
            <person name="Johnson M."/>
            <person name="Thiruvilangam P."/>
            <person name="Bhonagiri V."/>
            <person name="Nash W.E."/>
            <person name="Wang C."/>
            <person name="Mardis E.R."/>
            <person name="Wilson R.K."/>
        </authorList>
    </citation>
    <scope>NUCLEOTIDE SEQUENCE [LARGE SCALE GENOMIC DNA]</scope>
    <source>
        <strain evidence="3 5">DSM 753</strain>
    </source>
</reference>
<evidence type="ECO:0000313" key="6">
    <source>
        <dbReference type="Proteomes" id="UP000220611"/>
    </source>
</evidence>
<sequence>MFVVSMKASKKKLVIILAAILIVLAGALFFLLRGGSDEAKAVGQTGEYSLTAADASQRVAFLQQFGWEVKETPMEQVDVLLPSSFNDTYEKYNQIQKEQGLDLLKYAGATCQRYTYEVTNYPGKDSGVVANLLVLDGRVIGGDICSVELNGFIHGFVNPNDTASLTQVSPGEGTASGEEAASPEAAASQAGEAAADPDAPADASAAEGGQQTALETASSQEPKYPVESSTERETLAPDPEMPNAPVD</sequence>
<evidence type="ECO:0000313" key="5">
    <source>
        <dbReference type="Proteomes" id="UP000003490"/>
    </source>
</evidence>
<dbReference type="Proteomes" id="UP000220611">
    <property type="component" value="Unassembled WGS sequence"/>
</dbReference>
<evidence type="ECO:0000313" key="3">
    <source>
        <dbReference type="EMBL" id="EDO61221.1"/>
    </source>
</evidence>
<dbReference type="Proteomes" id="UP000003490">
    <property type="component" value="Unassembled WGS sequence"/>
</dbReference>